<comment type="caution">
    <text evidence="2">The sequence shown here is derived from an EMBL/GenBank/DDBJ whole genome shotgun (WGS) entry which is preliminary data.</text>
</comment>
<dbReference type="EMBL" id="DUFW01000025">
    <property type="protein sequence ID" value="HIH21371.1"/>
    <property type="molecule type" value="Genomic_DNA"/>
</dbReference>
<proteinExistence type="predicted"/>
<evidence type="ECO:0000313" key="4">
    <source>
        <dbReference type="Proteomes" id="UP000527315"/>
    </source>
</evidence>
<accession>A0A7J4KS41</accession>
<dbReference type="Proteomes" id="UP000680185">
    <property type="component" value="Unassembled WGS sequence"/>
</dbReference>
<reference evidence="3" key="2">
    <citation type="submission" date="2021-03" db="EMBL/GenBank/DDBJ databases">
        <authorList>
            <person name="Jaffe A."/>
        </authorList>
    </citation>
    <scope>NUCLEOTIDE SEQUENCE</scope>
    <source>
        <strain evidence="3">RIFCSPLOWO2_01_FULL_43_13</strain>
    </source>
</reference>
<gene>
    <name evidence="1" type="ORF">HA222_01755</name>
    <name evidence="2" type="ORF">HA227_00410</name>
    <name evidence="3" type="ORF">J4478_00535</name>
</gene>
<dbReference type="EMBL" id="JAGVWB010000004">
    <property type="protein sequence ID" value="MBS3057870.1"/>
    <property type="molecule type" value="Genomic_DNA"/>
</dbReference>
<reference evidence="3" key="3">
    <citation type="submission" date="2021-05" db="EMBL/GenBank/DDBJ databases">
        <title>Protein family content uncovers lineage relationships and bacterial pathway maintenance mechanisms in DPANN archaea.</title>
        <authorList>
            <person name="Castelle C.J."/>
            <person name="Meheust R."/>
            <person name="Jaffe A.L."/>
            <person name="Seitz K."/>
            <person name="Gong X."/>
            <person name="Baker B.J."/>
            <person name="Banfield J.F."/>
        </authorList>
    </citation>
    <scope>NUCLEOTIDE SEQUENCE</scope>
    <source>
        <strain evidence="3">RIFCSPLOWO2_01_FULL_43_13</strain>
    </source>
</reference>
<organism evidence="2 4">
    <name type="scientific">Candidatus Iainarchaeum sp</name>
    <dbReference type="NCBI Taxonomy" id="3101447"/>
    <lineage>
        <taxon>Archaea</taxon>
        <taxon>Candidatus Iainarchaeota</taxon>
        <taxon>Candidatus Iainarchaeia</taxon>
        <taxon>Candidatus Iainarchaeales</taxon>
        <taxon>Candidatus Iainarchaeaceae</taxon>
        <taxon>Candidatus Iainarchaeum</taxon>
    </lineage>
</organism>
<sequence>MKCKKCGGRLKKFKVEVEGSDLHSEGFECVKCGELFFDEEKSRKVVADLRKREFLEELPALSIKQKVVKLSKDRLGFYFNKDIARCVNLKPGGEIEVRLLDKKRILVEVE</sequence>
<dbReference type="Proteomes" id="UP000590964">
    <property type="component" value="Unassembled WGS sequence"/>
</dbReference>
<evidence type="ECO:0000313" key="2">
    <source>
        <dbReference type="EMBL" id="HIH32692.1"/>
    </source>
</evidence>
<name>A0A7J4KS41_9ARCH</name>
<dbReference type="AlphaFoldDB" id="A0A7J4KS41"/>
<reference evidence="2" key="1">
    <citation type="journal article" date="2020" name="bioRxiv">
        <title>A rank-normalized archaeal taxonomy based on genome phylogeny resolves widespread incomplete and uneven classifications.</title>
        <authorList>
            <person name="Rinke C."/>
            <person name="Chuvochina M."/>
            <person name="Mussig A.J."/>
            <person name="Chaumeil P.-A."/>
            <person name="Waite D.W."/>
            <person name="Whitman W.B."/>
            <person name="Parks D.H."/>
            <person name="Hugenholtz P."/>
        </authorList>
    </citation>
    <scope>NUCLEOTIDE SEQUENCE</scope>
    <source>
        <strain evidence="2">UBA10036</strain>
        <strain evidence="1">UBA10191</strain>
    </source>
</reference>
<protein>
    <submittedName>
        <fullName evidence="2">Uncharacterized protein</fullName>
    </submittedName>
</protein>
<evidence type="ECO:0000313" key="1">
    <source>
        <dbReference type="EMBL" id="HIH21371.1"/>
    </source>
</evidence>
<dbReference type="Proteomes" id="UP000527315">
    <property type="component" value="Unassembled WGS sequence"/>
</dbReference>
<dbReference type="EMBL" id="DUFJ01000009">
    <property type="protein sequence ID" value="HIH32692.1"/>
    <property type="molecule type" value="Genomic_DNA"/>
</dbReference>
<evidence type="ECO:0000313" key="3">
    <source>
        <dbReference type="EMBL" id="MBS3057870.1"/>
    </source>
</evidence>